<comment type="caution">
    <text evidence="1">The sequence shown here is derived from an EMBL/GenBank/DDBJ whole genome shotgun (WGS) entry which is preliminary data.</text>
</comment>
<dbReference type="InterPro" id="IPR052341">
    <property type="entry name" value="LOG_family_nucleotidases"/>
</dbReference>
<evidence type="ECO:0000313" key="1">
    <source>
        <dbReference type="EMBL" id="MBM3273570.1"/>
    </source>
</evidence>
<evidence type="ECO:0008006" key="3">
    <source>
        <dbReference type="Google" id="ProtNLM"/>
    </source>
</evidence>
<sequence length="198" mass="20993">MKRTIGVMGSSGGDFDDATLAAAYEVGRQIAKHDCVLVTGACPGLPLQAARGAKAEGGLVVGISPGLSADEHMYKYGSPLQYHDVTIYTGSGLMGREIANIRSSDIVIILGGRSGTLGEFAIAYDEGKLIGILQGSGGIADLAPQIVESLHKDTGAHIVYQADPAQLVEATLDMFDFTHHRRPSCFHRPPRTLVESWD</sequence>
<dbReference type="Pfam" id="PF18306">
    <property type="entry name" value="LDcluster4"/>
    <property type="match status" value="1"/>
</dbReference>
<gene>
    <name evidence="1" type="ORF">FJZ00_00350</name>
</gene>
<dbReference type="Gene3D" id="3.40.50.450">
    <property type="match status" value="1"/>
</dbReference>
<proteinExistence type="predicted"/>
<dbReference type="PANTHER" id="PTHR43393">
    <property type="entry name" value="CYTOKININ RIBOSIDE 5'-MONOPHOSPHATE PHOSPHORIBOHYDROLASE"/>
    <property type="match status" value="1"/>
</dbReference>
<accession>A0A937X3L7</accession>
<dbReference type="EMBL" id="VGJX01000008">
    <property type="protein sequence ID" value="MBM3273570.1"/>
    <property type="molecule type" value="Genomic_DNA"/>
</dbReference>
<reference evidence="1 2" key="1">
    <citation type="submission" date="2019-03" db="EMBL/GenBank/DDBJ databases">
        <title>Lake Tanganyika Metagenome-Assembled Genomes (MAGs).</title>
        <authorList>
            <person name="Tran P."/>
        </authorList>
    </citation>
    <scope>NUCLEOTIDE SEQUENCE [LARGE SCALE GENOMIC DNA]</scope>
    <source>
        <strain evidence="1">K_DeepCast_65m_m2_236</strain>
    </source>
</reference>
<dbReference type="InterPro" id="IPR041164">
    <property type="entry name" value="LDcluster4"/>
</dbReference>
<evidence type="ECO:0000313" key="2">
    <source>
        <dbReference type="Proteomes" id="UP000703893"/>
    </source>
</evidence>
<dbReference type="GO" id="GO:0005829">
    <property type="term" value="C:cytosol"/>
    <property type="evidence" value="ECO:0007669"/>
    <property type="project" value="TreeGrafter"/>
</dbReference>
<dbReference type="Proteomes" id="UP000703893">
    <property type="component" value="Unassembled WGS sequence"/>
</dbReference>
<name>A0A937X3L7_9BACT</name>
<dbReference type="PANTHER" id="PTHR43393:SF3">
    <property type="entry name" value="LYSINE DECARBOXYLASE-LIKE PROTEIN"/>
    <property type="match status" value="1"/>
</dbReference>
<dbReference type="SUPFAM" id="SSF102405">
    <property type="entry name" value="MCP/YpsA-like"/>
    <property type="match status" value="1"/>
</dbReference>
<dbReference type="AlphaFoldDB" id="A0A937X3L7"/>
<organism evidence="1 2">
    <name type="scientific">Candidatus Tanganyikabacteria bacterium</name>
    <dbReference type="NCBI Taxonomy" id="2961651"/>
    <lineage>
        <taxon>Bacteria</taxon>
        <taxon>Bacillati</taxon>
        <taxon>Candidatus Sericytochromatia</taxon>
        <taxon>Candidatus Tanganyikabacteria</taxon>
    </lineage>
</organism>
<protein>
    <recommendedName>
        <fullName evidence="3">Protein containing YHS domain protein</fullName>
    </recommendedName>
</protein>